<evidence type="ECO:0000256" key="2">
    <source>
        <dbReference type="ARBA" id="ARBA00004734"/>
    </source>
</evidence>
<dbReference type="InterPro" id="IPR013539">
    <property type="entry name" value="PurB_C"/>
</dbReference>
<dbReference type="InterPro" id="IPR008948">
    <property type="entry name" value="L-Aspartase-like"/>
</dbReference>
<reference evidence="4 5" key="1">
    <citation type="journal article" date="2022" name="Nat. Genet.">
        <title>Improved pea reference genome and pan-genome highlight genomic features and evolutionary characteristics.</title>
        <authorList>
            <person name="Yang T."/>
            <person name="Liu R."/>
            <person name="Luo Y."/>
            <person name="Hu S."/>
            <person name="Wang D."/>
            <person name="Wang C."/>
            <person name="Pandey M.K."/>
            <person name="Ge S."/>
            <person name="Xu Q."/>
            <person name="Li N."/>
            <person name="Li G."/>
            <person name="Huang Y."/>
            <person name="Saxena R.K."/>
            <person name="Ji Y."/>
            <person name="Li M."/>
            <person name="Yan X."/>
            <person name="He Y."/>
            <person name="Liu Y."/>
            <person name="Wang X."/>
            <person name="Xiang C."/>
            <person name="Varshney R.K."/>
            <person name="Ding H."/>
            <person name="Gao S."/>
            <person name="Zong X."/>
        </authorList>
    </citation>
    <scope>NUCLEOTIDE SEQUENCE [LARGE SCALE GENOMIC DNA]</scope>
    <source>
        <strain evidence="4 5">cv. Zhongwan 6</strain>
    </source>
</reference>
<feature type="domain" description="Adenylosuccinate lyase PurB C-terminal" evidence="3">
    <location>
        <begin position="175"/>
        <end position="232"/>
    </location>
</feature>
<evidence type="ECO:0000259" key="3">
    <source>
        <dbReference type="Pfam" id="PF08328"/>
    </source>
</evidence>
<dbReference type="GO" id="GO:0004018">
    <property type="term" value="F:N6-(1,2-dicarboxyethyl)AMP AMP-lyase (fumarate-forming) activity"/>
    <property type="evidence" value="ECO:0007669"/>
    <property type="project" value="InterPro"/>
</dbReference>
<comment type="pathway">
    <text evidence="1">Purine metabolism; IMP biosynthesis via de novo pathway; 5-amino-1-(5-phospho-D-ribosyl)imidazole-4-carboxamide from 5-amino-1-(5-phospho-D-ribosyl)imidazole-4-carboxylate: step 2/2.</text>
</comment>
<comment type="pathway">
    <text evidence="2">Purine metabolism; AMP biosynthesis via de novo pathway; AMP from IMP: step 2/2.</text>
</comment>
<dbReference type="GO" id="GO:0006188">
    <property type="term" value="P:IMP biosynthetic process"/>
    <property type="evidence" value="ECO:0007669"/>
    <property type="project" value="InterPro"/>
</dbReference>
<proteinExistence type="predicted"/>
<evidence type="ECO:0000313" key="5">
    <source>
        <dbReference type="Proteomes" id="UP001058974"/>
    </source>
</evidence>
<protein>
    <recommendedName>
        <fullName evidence="3">Adenylosuccinate lyase PurB C-terminal domain-containing protein</fullName>
    </recommendedName>
</protein>
<dbReference type="Gene3D" id="1.10.40.30">
    <property type="entry name" value="Fumarase/aspartase (C-terminal domain)"/>
    <property type="match status" value="1"/>
</dbReference>
<dbReference type="EMBL" id="JAMSHJ010000002">
    <property type="protein sequence ID" value="KAI5437461.1"/>
    <property type="molecule type" value="Genomic_DNA"/>
</dbReference>
<dbReference type="PANTHER" id="PTHR43411">
    <property type="entry name" value="ADENYLOSUCCINATE LYASE"/>
    <property type="match status" value="1"/>
</dbReference>
<dbReference type="InterPro" id="IPR047136">
    <property type="entry name" value="PurB_bact"/>
</dbReference>
<keyword evidence="5" id="KW-1185">Reference proteome</keyword>
<organism evidence="4 5">
    <name type="scientific">Pisum sativum</name>
    <name type="common">Garden pea</name>
    <name type="synonym">Lathyrus oleraceus</name>
    <dbReference type="NCBI Taxonomy" id="3888"/>
    <lineage>
        <taxon>Eukaryota</taxon>
        <taxon>Viridiplantae</taxon>
        <taxon>Streptophyta</taxon>
        <taxon>Embryophyta</taxon>
        <taxon>Tracheophyta</taxon>
        <taxon>Spermatophyta</taxon>
        <taxon>Magnoliopsida</taxon>
        <taxon>eudicotyledons</taxon>
        <taxon>Gunneridae</taxon>
        <taxon>Pentapetalae</taxon>
        <taxon>rosids</taxon>
        <taxon>fabids</taxon>
        <taxon>Fabales</taxon>
        <taxon>Fabaceae</taxon>
        <taxon>Papilionoideae</taxon>
        <taxon>50 kb inversion clade</taxon>
        <taxon>NPAAA clade</taxon>
        <taxon>Hologalegina</taxon>
        <taxon>IRL clade</taxon>
        <taxon>Fabeae</taxon>
        <taxon>Lathyrus</taxon>
    </lineage>
</organism>
<dbReference type="Gramene" id="Psat02G0353600-T1">
    <property type="protein sequence ID" value="KAI5437461.1"/>
    <property type="gene ID" value="KIW84_023536"/>
</dbReference>
<name>A0A9D4YJ51_PEA</name>
<evidence type="ECO:0000256" key="1">
    <source>
        <dbReference type="ARBA" id="ARBA00004706"/>
    </source>
</evidence>
<gene>
    <name evidence="4" type="ORF">KIW84_023536</name>
</gene>
<dbReference type="PANTHER" id="PTHR43411:SF1">
    <property type="entry name" value="ADENYLOSUCCINATE LYASE"/>
    <property type="match status" value="1"/>
</dbReference>
<evidence type="ECO:0000313" key="4">
    <source>
        <dbReference type="EMBL" id="KAI5437461.1"/>
    </source>
</evidence>
<sequence>MKRLRRIETKPKLKVPDQIVFYTRIGRSESRSNANKSWIEIKKTYRLGVSSRRLQAFPSLSARSCLCLVLLREIFAFEKMNKMEEIIEWHLREQDEVRNDDHQHYSFEKEQTNHAVVYHKAVPDEGTARLFRMSCGGEAAAGGFVLLSTGDSPTVFCLVATSTVITSKVSPAMHFNLTLQGIGKLQVNEARLSEDLNQCWEILAEPIQTVMRRYSVPEPYEKLKELASGKQLSC</sequence>
<accession>A0A9D4YJ51</accession>
<comment type="caution">
    <text evidence="4">The sequence shown here is derived from an EMBL/GenBank/DDBJ whole genome shotgun (WGS) entry which is preliminary data.</text>
</comment>
<dbReference type="Proteomes" id="UP001058974">
    <property type="component" value="Chromosome 2"/>
</dbReference>
<dbReference type="AlphaFoldDB" id="A0A9D4YJ51"/>
<dbReference type="SUPFAM" id="SSF48557">
    <property type="entry name" value="L-aspartase-like"/>
    <property type="match status" value="1"/>
</dbReference>
<dbReference type="Pfam" id="PF08328">
    <property type="entry name" value="ASL_C"/>
    <property type="match status" value="1"/>
</dbReference>
<dbReference type="Gene3D" id="1.20.200.10">
    <property type="entry name" value="Fumarase/aspartase (Central domain)"/>
    <property type="match status" value="1"/>
</dbReference>